<evidence type="ECO:0000313" key="4">
    <source>
        <dbReference type="Proteomes" id="UP000799753"/>
    </source>
</evidence>
<dbReference type="InterPro" id="IPR013665">
    <property type="entry name" value="Sfi1_dom"/>
</dbReference>
<feature type="compositionally biased region" description="Basic and acidic residues" evidence="1">
    <location>
        <begin position="970"/>
        <end position="987"/>
    </location>
</feature>
<dbReference type="Proteomes" id="UP000799753">
    <property type="component" value="Unassembled WGS sequence"/>
</dbReference>
<keyword evidence="4" id="KW-1185">Reference proteome</keyword>
<organism evidence="3 4">
    <name type="scientific">Massarina eburnea CBS 473.64</name>
    <dbReference type="NCBI Taxonomy" id="1395130"/>
    <lineage>
        <taxon>Eukaryota</taxon>
        <taxon>Fungi</taxon>
        <taxon>Dikarya</taxon>
        <taxon>Ascomycota</taxon>
        <taxon>Pezizomycotina</taxon>
        <taxon>Dothideomycetes</taxon>
        <taxon>Pleosporomycetidae</taxon>
        <taxon>Pleosporales</taxon>
        <taxon>Massarineae</taxon>
        <taxon>Massarinaceae</taxon>
        <taxon>Massarina</taxon>
    </lineage>
</organism>
<feature type="compositionally biased region" description="Basic and acidic residues" evidence="1">
    <location>
        <begin position="138"/>
        <end position="152"/>
    </location>
</feature>
<dbReference type="Pfam" id="PF08457">
    <property type="entry name" value="Sfi1"/>
    <property type="match status" value="1"/>
</dbReference>
<feature type="region of interest" description="Disordered" evidence="1">
    <location>
        <begin position="138"/>
        <end position="299"/>
    </location>
</feature>
<proteinExistence type="predicted"/>
<dbReference type="AlphaFoldDB" id="A0A6A6RKS1"/>
<sequence>MSMSASMREAEDAEIIEDSHELATELTREDLADSDIEVLFDIVTRAKESYDRVPQPLDSALLTAYDEIFAERGWTVEHDRNGALLAFLQLMEGGQRRGEDLLQRFQRVLREMYVDVEINEEGEGVDVTTPFRKATRDALAEERRRAEEGARLERKKHGSFESFFDGSADKIGGTTETGQMRDRERRGSDGAPTNTNTDIGRWWSGRTRSDTAAVLAPQNQLPIRTRSTGHDERYATPAQPRRGHRRNDSSSSRASLRIRRVGQPRAGQPSNRDVESESTGQTSEFDFANSNIQIPGVNSPIPTEPYQPRQYVPEPFRPSDTHLFDEAETFEQQRLHSLARSCIQIWRHRTQEQIANNEEMERKALAFDRRHLLRSGLGPWRFEALTTRNDRETERFFGKLETRAEKARNLFLLTKSFTHWAKSAEDEVQRTSVARRHILRTRFFNGWREITAVNELKIQHFVLGKFLNKWRRRTAEVQSRLENADNMYDFKLAQKFMQMWYFKFCEHAAPAWHGDCVRKRTLRKWNEIVTIIRNREQLTTEHYNGQLCRRMLDVWREKTTAVQALEPQSEDFRRRIMLANALSALQRQKQFAPLLTQFRAKTDMRCVRSAFQQWRRSAQVSRQARNVDRQRLLRNAWTAWNDHLRIKALEERINDRVVVEAMYRWTLASRVSLFQRVHNRNLKESAFLTWVARTNERHNTLDRAERRFARFKRTQLLRTCLRKIEAATAERKAEEAAIKAQYDQKLKQRIFDKLLVKSEHFQELNKWAHAGRFYGLATRTLKTWNEATQLARRNRRRDTYAQMRRKVKLNLVRKTFGIWKEKTDVIVEIKQQATDIARDRTLQLVATLLAHMRERAADLHAQEAEARQQYDDKLKARYFDKWTERMTTLQTEDSKAVAFRQVNTDIAAQTALKKLGWRLWNVQRQEETAIALHQRNFEKHQRAMVRFWLEQAIERRTARSASPTPTRRRRDNEAQERERQQYADESHFAGQDDESSTNVEEDESPFTAGEDTQRLEAWTAFDEKALGLSNLDLSLAYTPDRNQNQTLPPVHLPPSSILRLPPPSSARRPPLSSSMRRFPPSRPLTFPQPTRSAMRPSRPIAPQPSAPPPIPEDLAFDDTSAFWTSTPMPPTAGKPGYLKTPSKRSVARSKRLDFPAESPEKRSPEKGGILDRGVLERGAGVMSAPPVRGKGDGGLDLGLAGVRSFERRLAESGFGGKGGGGGDGDGGGRGRRGVGRNRVGFGDVSHFG</sequence>
<name>A0A6A6RKS1_9PLEO</name>
<feature type="compositionally biased region" description="Basic and acidic residues" evidence="1">
    <location>
        <begin position="179"/>
        <end position="188"/>
    </location>
</feature>
<feature type="compositionally biased region" description="Low complexity" evidence="1">
    <location>
        <begin position="1236"/>
        <end position="1248"/>
    </location>
</feature>
<dbReference type="OrthoDB" id="5215300at2759"/>
<reference evidence="3" key="1">
    <citation type="journal article" date="2020" name="Stud. Mycol.">
        <title>101 Dothideomycetes genomes: a test case for predicting lifestyles and emergence of pathogens.</title>
        <authorList>
            <person name="Haridas S."/>
            <person name="Albert R."/>
            <person name="Binder M."/>
            <person name="Bloem J."/>
            <person name="Labutti K."/>
            <person name="Salamov A."/>
            <person name="Andreopoulos B."/>
            <person name="Baker S."/>
            <person name="Barry K."/>
            <person name="Bills G."/>
            <person name="Bluhm B."/>
            <person name="Cannon C."/>
            <person name="Castanera R."/>
            <person name="Culley D."/>
            <person name="Daum C."/>
            <person name="Ezra D."/>
            <person name="Gonzalez J."/>
            <person name="Henrissat B."/>
            <person name="Kuo A."/>
            <person name="Liang C."/>
            <person name="Lipzen A."/>
            <person name="Lutzoni F."/>
            <person name="Magnuson J."/>
            <person name="Mondo S."/>
            <person name="Nolan M."/>
            <person name="Ohm R."/>
            <person name="Pangilinan J."/>
            <person name="Park H.-J."/>
            <person name="Ramirez L."/>
            <person name="Alfaro M."/>
            <person name="Sun H."/>
            <person name="Tritt A."/>
            <person name="Yoshinaga Y."/>
            <person name="Zwiers L.-H."/>
            <person name="Turgeon B."/>
            <person name="Goodwin S."/>
            <person name="Spatafora J."/>
            <person name="Crous P."/>
            <person name="Grigoriev I."/>
        </authorList>
    </citation>
    <scope>NUCLEOTIDE SEQUENCE</scope>
    <source>
        <strain evidence="3">CBS 473.64</strain>
    </source>
</reference>
<feature type="compositionally biased region" description="Low complexity" evidence="1">
    <location>
        <begin position="1053"/>
        <end position="1078"/>
    </location>
</feature>
<feature type="domain" description="Sfi1 spindle body" evidence="2">
    <location>
        <begin position="387"/>
        <end position="952"/>
    </location>
</feature>
<feature type="compositionally biased region" description="Polar residues" evidence="1">
    <location>
        <begin position="277"/>
        <end position="293"/>
    </location>
</feature>
<feature type="compositionally biased region" description="Basic and acidic residues" evidence="1">
    <location>
        <begin position="1150"/>
        <end position="1172"/>
    </location>
</feature>
<feature type="compositionally biased region" description="Gly residues" evidence="1">
    <location>
        <begin position="1213"/>
        <end position="1227"/>
    </location>
</feature>
<evidence type="ECO:0000313" key="3">
    <source>
        <dbReference type="EMBL" id="KAF2635765.1"/>
    </source>
</evidence>
<evidence type="ECO:0000256" key="1">
    <source>
        <dbReference type="SAM" id="MobiDB-lite"/>
    </source>
</evidence>
<dbReference type="EMBL" id="MU006804">
    <property type="protein sequence ID" value="KAF2635765.1"/>
    <property type="molecule type" value="Genomic_DNA"/>
</dbReference>
<protein>
    <submittedName>
        <fullName evidence="3">Sfi1-domain-containing protein</fullName>
    </submittedName>
</protein>
<gene>
    <name evidence="3" type="ORF">P280DRAFT_511036</name>
</gene>
<feature type="region of interest" description="Disordered" evidence="1">
    <location>
        <begin position="1039"/>
        <end position="1172"/>
    </location>
</feature>
<feature type="compositionally biased region" description="Acidic residues" evidence="1">
    <location>
        <begin position="991"/>
        <end position="1004"/>
    </location>
</feature>
<feature type="compositionally biased region" description="Polar residues" evidence="1">
    <location>
        <begin position="217"/>
        <end position="226"/>
    </location>
</feature>
<feature type="compositionally biased region" description="Pro residues" evidence="1">
    <location>
        <begin position="1099"/>
        <end position="1111"/>
    </location>
</feature>
<feature type="region of interest" description="Disordered" evidence="1">
    <location>
        <begin position="956"/>
        <end position="1013"/>
    </location>
</feature>
<evidence type="ECO:0000259" key="2">
    <source>
        <dbReference type="Pfam" id="PF08457"/>
    </source>
</evidence>
<feature type="region of interest" description="Disordered" evidence="1">
    <location>
        <begin position="1210"/>
        <end position="1248"/>
    </location>
</feature>
<accession>A0A6A6RKS1</accession>